<evidence type="ECO:0000256" key="9">
    <source>
        <dbReference type="ARBA" id="ARBA00022989"/>
    </source>
</evidence>
<evidence type="ECO:0000256" key="1">
    <source>
        <dbReference type="ARBA" id="ARBA00003663"/>
    </source>
</evidence>
<keyword evidence="5 13" id="KW-1003">Cell membrane</keyword>
<dbReference type="NCBIfam" id="TIGR01103">
    <property type="entry name" value="fliP"/>
    <property type="match status" value="1"/>
</dbReference>
<dbReference type="NCBIfam" id="NF009438">
    <property type="entry name" value="PRK12797.1"/>
    <property type="match status" value="1"/>
</dbReference>
<keyword evidence="6 13" id="KW-0812">Transmembrane</keyword>
<organism evidence="14 15">
    <name type="scientific">Vibrio gigantis</name>
    <dbReference type="NCBI Taxonomy" id="296199"/>
    <lineage>
        <taxon>Bacteria</taxon>
        <taxon>Pseudomonadati</taxon>
        <taxon>Pseudomonadota</taxon>
        <taxon>Gammaproteobacteria</taxon>
        <taxon>Vibrionales</taxon>
        <taxon>Vibrionaceae</taxon>
        <taxon>Vibrio</taxon>
    </lineage>
</organism>
<dbReference type="Pfam" id="PF00813">
    <property type="entry name" value="FliP"/>
    <property type="match status" value="1"/>
</dbReference>
<dbReference type="InterPro" id="IPR005838">
    <property type="entry name" value="T3SS_IM_P"/>
</dbReference>
<dbReference type="PROSITE" id="PS01060">
    <property type="entry name" value="FLIP_1"/>
    <property type="match status" value="1"/>
</dbReference>
<evidence type="ECO:0000256" key="2">
    <source>
        <dbReference type="ARBA" id="ARBA00006257"/>
    </source>
</evidence>
<evidence type="ECO:0000313" key="14">
    <source>
        <dbReference type="EMBL" id="KAA8668264.1"/>
    </source>
</evidence>
<dbReference type="OrthoDB" id="9805111at2"/>
<evidence type="ECO:0000256" key="11">
    <source>
        <dbReference type="ARBA" id="ARBA00023143"/>
    </source>
</evidence>
<dbReference type="AlphaFoldDB" id="A0A5M9NCN3"/>
<keyword evidence="11" id="KW-0975">Bacterial flagellum</keyword>
<name>A0A5M9NCN3_9VIBR</name>
<evidence type="ECO:0000256" key="12">
    <source>
        <dbReference type="ARBA" id="ARBA00023225"/>
    </source>
</evidence>
<evidence type="ECO:0000256" key="7">
    <source>
        <dbReference type="ARBA" id="ARBA00022795"/>
    </source>
</evidence>
<feature type="transmembrane region" description="Helical" evidence="13">
    <location>
        <begin position="251"/>
        <end position="275"/>
    </location>
</feature>
<dbReference type="PRINTS" id="PR00951">
    <property type="entry name" value="FLGBIOSNFLIP"/>
</dbReference>
<proteinExistence type="inferred from homology"/>
<feature type="transmembrane region" description="Helical" evidence="13">
    <location>
        <begin position="109"/>
        <end position="139"/>
    </location>
</feature>
<evidence type="ECO:0000256" key="10">
    <source>
        <dbReference type="ARBA" id="ARBA00023136"/>
    </source>
</evidence>
<dbReference type="PRINTS" id="PR01302">
    <property type="entry name" value="TYPE3IMPPROT"/>
</dbReference>
<feature type="transmembrane region" description="Helical" evidence="13">
    <location>
        <begin position="21"/>
        <end position="43"/>
    </location>
</feature>
<dbReference type="GO" id="GO:0005886">
    <property type="term" value="C:plasma membrane"/>
    <property type="evidence" value="ECO:0007669"/>
    <property type="project" value="UniProtKB-SubCell"/>
</dbReference>
<keyword evidence="4 13" id="KW-0813">Transport</keyword>
<evidence type="ECO:0000256" key="3">
    <source>
        <dbReference type="ARBA" id="ARBA00021714"/>
    </source>
</evidence>
<dbReference type="RefSeq" id="WP_086715925.1">
    <property type="nucleotide sequence ID" value="NZ_AP025492.1"/>
</dbReference>
<dbReference type="GO" id="GO:0044781">
    <property type="term" value="P:bacterial-type flagellum organization"/>
    <property type="evidence" value="ECO:0007669"/>
    <property type="project" value="UniProtKB-UniRule"/>
</dbReference>
<dbReference type="GO" id="GO:0009306">
    <property type="term" value="P:protein secretion"/>
    <property type="evidence" value="ECO:0007669"/>
    <property type="project" value="UniProtKB-UniRule"/>
</dbReference>
<keyword evidence="7 13" id="KW-1005">Bacterial flagellum biogenesis</keyword>
<dbReference type="InterPro" id="IPR005837">
    <property type="entry name" value="FliP"/>
</dbReference>
<dbReference type="PANTHER" id="PTHR30587:SF0">
    <property type="entry name" value="FLAGELLAR BIOSYNTHETIC PROTEIN FLIP"/>
    <property type="match status" value="1"/>
</dbReference>
<evidence type="ECO:0000256" key="8">
    <source>
        <dbReference type="ARBA" id="ARBA00022927"/>
    </source>
</evidence>
<keyword evidence="12 13" id="KW-1006">Bacterial flagellum protein export</keyword>
<gene>
    <name evidence="13 14" type="primary">fliP</name>
    <name evidence="14" type="ORF">F4W18_19215</name>
</gene>
<keyword evidence="14" id="KW-0969">Cilium</keyword>
<protein>
    <recommendedName>
        <fullName evidence="3 13">Flagellar biosynthetic protein FliP</fullName>
    </recommendedName>
</protein>
<keyword evidence="15" id="KW-1185">Reference proteome</keyword>
<evidence type="ECO:0000256" key="6">
    <source>
        <dbReference type="ARBA" id="ARBA00022692"/>
    </source>
</evidence>
<keyword evidence="8 13" id="KW-0653">Protein transport</keyword>
<evidence type="ECO:0000256" key="13">
    <source>
        <dbReference type="RuleBase" id="RU362069"/>
    </source>
</evidence>
<evidence type="ECO:0000256" key="5">
    <source>
        <dbReference type="ARBA" id="ARBA00022475"/>
    </source>
</evidence>
<keyword evidence="9 13" id="KW-1133">Transmembrane helix</keyword>
<dbReference type="PROSITE" id="PS01061">
    <property type="entry name" value="FLIP_2"/>
    <property type="match status" value="1"/>
</dbReference>
<dbReference type="PANTHER" id="PTHR30587">
    <property type="entry name" value="FLAGELLAR BIOSYNTHETIC PROTEIN FLIP"/>
    <property type="match status" value="1"/>
</dbReference>
<comment type="caution">
    <text evidence="14">The sequence shown here is derived from an EMBL/GenBank/DDBJ whole genome shotgun (WGS) entry which is preliminary data.</text>
</comment>
<reference evidence="14 15" key="1">
    <citation type="submission" date="2019-09" db="EMBL/GenBank/DDBJ databases">
        <title>Draft genome sequence of various Type strains from the CCUG.</title>
        <authorList>
            <person name="Pineiro-Iglesias B."/>
            <person name="Tunovic T."/>
            <person name="Unosson C."/>
            <person name="Inganas E."/>
            <person name="Ohlen M."/>
            <person name="Cardew S."/>
            <person name="Jensie-Markopoulos S."/>
            <person name="Salva-Serra F."/>
            <person name="Jaen-Luchoro D."/>
            <person name="Karlsson R."/>
            <person name="Svensson-Stadler L."/>
            <person name="Chun J."/>
            <person name="Moore E."/>
        </authorList>
    </citation>
    <scope>NUCLEOTIDE SEQUENCE [LARGE SCALE GENOMIC DNA]</scope>
    <source>
        <strain evidence="14 15">CCUG 56969T</strain>
    </source>
</reference>
<keyword evidence="10 13" id="KW-0472">Membrane</keyword>
<dbReference type="GO" id="GO:0009425">
    <property type="term" value="C:bacterial-type flagellum basal body"/>
    <property type="evidence" value="ECO:0007669"/>
    <property type="project" value="UniProtKB-SubCell"/>
</dbReference>
<dbReference type="EMBL" id="VXJS01000013">
    <property type="protein sequence ID" value="KAA8668264.1"/>
    <property type="molecule type" value="Genomic_DNA"/>
</dbReference>
<sequence length="309" mass="33337">MQTSNGLLNSSYFHQAGAFRAVKVLLVHLTLLCSIVFSVSVFAQAEDGTVIPASTAGSESVTISTMEQDQAKSTTMTTGSLTGNGGGIPAFTMTTNANGGEDYSINLQILALMTMLGFLPAMVILMTSFTRIVVVMSILRQAMGLQQTPSNQVIIGIAIFLTFFIMSPVINQVNEQAVQPYLNEQISARQAFDVAQGPIKSFMLKQTRIKDLETFVEISGAEVTNPEDVSMAVLIPAFITSELKTAFQIGFMLFLPFLIIDLVVASVLMAMGMMMLSPMIVSLPFKLMLFVLVDGWNLILSTLAGSFAL</sequence>
<evidence type="ECO:0000256" key="4">
    <source>
        <dbReference type="ARBA" id="ARBA00022448"/>
    </source>
</evidence>
<feature type="transmembrane region" description="Helical" evidence="13">
    <location>
        <begin position="151"/>
        <end position="170"/>
    </location>
</feature>
<comment type="subcellular location">
    <subcellularLocation>
        <location evidence="13">Cell membrane</location>
        <topology evidence="13">Multi-pass membrane protein</topology>
    </subcellularLocation>
    <subcellularLocation>
        <location evidence="13">Bacterial flagellum basal body</location>
    </subcellularLocation>
</comment>
<keyword evidence="14" id="KW-0966">Cell projection</keyword>
<accession>A0A5M9NCN3</accession>
<dbReference type="Proteomes" id="UP000322521">
    <property type="component" value="Unassembled WGS sequence"/>
</dbReference>
<feature type="transmembrane region" description="Helical" evidence="13">
    <location>
        <begin position="287"/>
        <end position="308"/>
    </location>
</feature>
<comment type="similarity">
    <text evidence="2 13">Belongs to the FliP/MopC/SpaP family.</text>
</comment>
<keyword evidence="14" id="KW-0282">Flagellum</keyword>
<evidence type="ECO:0000313" key="15">
    <source>
        <dbReference type="Proteomes" id="UP000322521"/>
    </source>
</evidence>
<comment type="function">
    <text evidence="1 13">Plays a role in the flagellum-specific transport system.</text>
</comment>